<keyword evidence="1 2" id="KW-0808">Transferase</keyword>
<gene>
    <name evidence="2" type="ORF">EV681_3263</name>
</gene>
<dbReference type="EMBL" id="SHKO01000002">
    <property type="protein sequence ID" value="RZT94834.1"/>
    <property type="molecule type" value="Genomic_DNA"/>
</dbReference>
<dbReference type="InterPro" id="IPR003673">
    <property type="entry name" value="CoA-Trfase_fam_III"/>
</dbReference>
<dbReference type="Gene3D" id="3.40.50.10540">
    <property type="entry name" value="Crotonobetainyl-coa:carnitine coa-transferase, domain 1"/>
    <property type="match status" value="1"/>
</dbReference>
<dbReference type="GO" id="GO:0008410">
    <property type="term" value="F:CoA-transferase activity"/>
    <property type="evidence" value="ECO:0007669"/>
    <property type="project" value="TreeGrafter"/>
</dbReference>
<dbReference type="Gene3D" id="3.30.1540.10">
    <property type="entry name" value="formyl-coa transferase, domain 3"/>
    <property type="match status" value="1"/>
</dbReference>
<dbReference type="SUPFAM" id="SSF89796">
    <property type="entry name" value="CoA-transferase family III (CaiB/BaiF)"/>
    <property type="match status" value="1"/>
</dbReference>
<evidence type="ECO:0000256" key="1">
    <source>
        <dbReference type="ARBA" id="ARBA00022679"/>
    </source>
</evidence>
<dbReference type="AlphaFoldDB" id="A0A4Q7VF24"/>
<reference evidence="2 3" key="1">
    <citation type="submission" date="2019-02" db="EMBL/GenBank/DDBJ databases">
        <title>Genomic Encyclopedia of Type Strains, Phase IV (KMG-IV): sequencing the most valuable type-strain genomes for metagenomic binning, comparative biology and taxonomic classification.</title>
        <authorList>
            <person name="Goeker M."/>
        </authorList>
    </citation>
    <scope>NUCLEOTIDE SEQUENCE [LARGE SCALE GENOMIC DNA]</scope>
    <source>
        <strain evidence="2 3">DSM 23814</strain>
    </source>
</reference>
<comment type="caution">
    <text evidence="2">The sequence shown here is derived from an EMBL/GenBank/DDBJ whole genome shotgun (WGS) entry which is preliminary data.</text>
</comment>
<protein>
    <submittedName>
        <fullName evidence="2">Crotonobetainyl-CoA:carnitine CoA-transferase CaiB-like acyl-CoA transferase</fullName>
    </submittedName>
</protein>
<dbReference type="PANTHER" id="PTHR48207">
    <property type="entry name" value="SUCCINATE--HYDROXYMETHYLGLUTARATE COA-TRANSFERASE"/>
    <property type="match status" value="1"/>
</dbReference>
<dbReference type="InterPro" id="IPR044855">
    <property type="entry name" value="CoA-Trfase_III_dom3_sf"/>
</dbReference>
<dbReference type="Proteomes" id="UP000293398">
    <property type="component" value="Unassembled WGS sequence"/>
</dbReference>
<proteinExistence type="predicted"/>
<dbReference type="Pfam" id="PF02515">
    <property type="entry name" value="CoA_transf_3"/>
    <property type="match status" value="1"/>
</dbReference>
<evidence type="ECO:0000313" key="3">
    <source>
        <dbReference type="Proteomes" id="UP000293398"/>
    </source>
</evidence>
<name>A0A4Q7VF24_9BURK</name>
<dbReference type="RefSeq" id="WP_242612277.1">
    <property type="nucleotide sequence ID" value="NZ_SHKO01000002.1"/>
</dbReference>
<organism evidence="2 3">
    <name type="scientific">Advenella incenata</name>
    <dbReference type="NCBI Taxonomy" id="267800"/>
    <lineage>
        <taxon>Bacteria</taxon>
        <taxon>Pseudomonadati</taxon>
        <taxon>Pseudomonadota</taxon>
        <taxon>Betaproteobacteria</taxon>
        <taxon>Burkholderiales</taxon>
        <taxon>Alcaligenaceae</taxon>
    </lineage>
</organism>
<dbReference type="InterPro" id="IPR023606">
    <property type="entry name" value="CoA-Trfase_III_dom_1_sf"/>
</dbReference>
<evidence type="ECO:0000313" key="2">
    <source>
        <dbReference type="EMBL" id="RZT94834.1"/>
    </source>
</evidence>
<sequence length="416" mass="45701">MHKNRTDMPYAVLPKLEGTNGQTLLNGVRIVDLTTSIAGPYATQLLADLGATVYKIEKHIVGDDARHWGPPFIHGESPWFLSVNRNKHSVALNLGCPEGLDVLYKLIEQCDVLVVNLVESAQRRLGVDYACLSSKFPKLIHASLTGFGLKGARSHLPSYDLIAEGYSGVMDLTGEAENAPQKVGTPAADLLAGQDVALAVLAAYIDRERTGKGSQLDVSMQTSMTRFMAPRLASYLSSNELPHRSGGKDSVIAIYQVFDTADKQISLGLGNDNIWRRFWVALGQPAMGKNLRYASNAERRKHRDEIVAKIAQVLRTRLQREWLETFEQHRVPAGPINTLQEVARDEELLKLHFLYQVDTCVGTVPQVGLGITINGNASVHRKAPPTLGEDTEVILNKLLNLSQEDIIKLRQSGAIG</sequence>
<accession>A0A4Q7VF24</accession>
<dbReference type="PANTHER" id="PTHR48207:SF3">
    <property type="entry name" value="SUCCINATE--HYDROXYMETHYLGLUTARATE COA-TRANSFERASE"/>
    <property type="match status" value="1"/>
</dbReference>
<keyword evidence="3" id="KW-1185">Reference proteome</keyword>
<dbReference type="InterPro" id="IPR050483">
    <property type="entry name" value="CoA-transferase_III_domain"/>
</dbReference>